<dbReference type="EMBL" id="LS974620">
    <property type="protein sequence ID" value="CAG7906205.1"/>
    <property type="molecule type" value="Genomic_DNA"/>
</dbReference>
<gene>
    <name evidence="1" type="ORF">BRAPAZ1V2_A04P11060.2</name>
</gene>
<protein>
    <submittedName>
        <fullName evidence="1">Uncharacterized protein</fullName>
    </submittedName>
</protein>
<evidence type="ECO:0000313" key="1">
    <source>
        <dbReference type="EMBL" id="CAG7906205.1"/>
    </source>
</evidence>
<reference evidence="1 2" key="1">
    <citation type="submission" date="2021-07" db="EMBL/GenBank/DDBJ databases">
        <authorList>
            <consortium name="Genoscope - CEA"/>
            <person name="William W."/>
        </authorList>
    </citation>
    <scope>NUCLEOTIDE SEQUENCE [LARGE SCALE GENOMIC DNA]</scope>
</reference>
<dbReference type="Proteomes" id="UP000694005">
    <property type="component" value="Chromosome A04"/>
</dbReference>
<name>A0A8D9ME12_BRACM</name>
<dbReference type="AlphaFoldDB" id="A0A8D9ME12"/>
<proteinExistence type="predicted"/>
<accession>A0A8D9ME12</accession>
<evidence type="ECO:0000313" key="2">
    <source>
        <dbReference type="Proteomes" id="UP000694005"/>
    </source>
</evidence>
<dbReference type="Gramene" id="A04p11060.2_BraZ1">
    <property type="protein sequence ID" value="A04p11060.2_BraZ1.CDS.1"/>
    <property type="gene ID" value="A04g11060.2_BraZ1"/>
</dbReference>
<sequence>MTSQLKHTENKTFYRLHLKHFLINLFFSLRLNP</sequence>
<organism evidence="1 2">
    <name type="scientific">Brassica campestris</name>
    <name type="common">Field mustard</name>
    <dbReference type="NCBI Taxonomy" id="3711"/>
    <lineage>
        <taxon>Eukaryota</taxon>
        <taxon>Viridiplantae</taxon>
        <taxon>Streptophyta</taxon>
        <taxon>Embryophyta</taxon>
        <taxon>Tracheophyta</taxon>
        <taxon>Spermatophyta</taxon>
        <taxon>Magnoliopsida</taxon>
        <taxon>eudicotyledons</taxon>
        <taxon>Gunneridae</taxon>
        <taxon>Pentapetalae</taxon>
        <taxon>rosids</taxon>
        <taxon>malvids</taxon>
        <taxon>Brassicales</taxon>
        <taxon>Brassicaceae</taxon>
        <taxon>Brassiceae</taxon>
        <taxon>Brassica</taxon>
    </lineage>
</organism>